<evidence type="ECO:0000259" key="1">
    <source>
        <dbReference type="Pfam" id="PF09361"/>
    </source>
</evidence>
<dbReference type="Proteomes" id="UP000186819">
    <property type="component" value="Unassembled WGS sequence"/>
</dbReference>
<evidence type="ECO:0000313" key="2">
    <source>
        <dbReference type="EMBL" id="SIQ12137.1"/>
    </source>
</evidence>
<sequence>MTTKPHTSIERSFTNTVDAFMALSGVYLDCTERLTQSTLAVSREALKECVAATKAAATGKPAADPAALPMALGQSLFEKTLAYAKDSYEAVSTAQVESARVLGSQLAVPAVAFPMSEDWKGAFNLFERTLRDLSATAAGSFAETGDSWAASVAKSRQQNKAA</sequence>
<organism evidence="2 3">
    <name type="scientific">Aromatoleum tolulyticum</name>
    <dbReference type="NCBI Taxonomy" id="34027"/>
    <lineage>
        <taxon>Bacteria</taxon>
        <taxon>Pseudomonadati</taxon>
        <taxon>Pseudomonadota</taxon>
        <taxon>Betaproteobacteria</taxon>
        <taxon>Rhodocyclales</taxon>
        <taxon>Rhodocyclaceae</taxon>
        <taxon>Aromatoleum</taxon>
    </lineage>
</organism>
<feature type="domain" description="Phasin" evidence="1">
    <location>
        <begin position="15"/>
        <end position="105"/>
    </location>
</feature>
<name>A0A1N6Q6I4_9RHOO</name>
<dbReference type="Pfam" id="PF09361">
    <property type="entry name" value="Phasin_2"/>
    <property type="match status" value="1"/>
</dbReference>
<evidence type="ECO:0000313" key="3">
    <source>
        <dbReference type="Proteomes" id="UP000186819"/>
    </source>
</evidence>
<dbReference type="EMBL" id="FTMD01000002">
    <property type="protein sequence ID" value="SIQ12137.1"/>
    <property type="molecule type" value="Genomic_DNA"/>
</dbReference>
<dbReference type="AlphaFoldDB" id="A0A1N6Q6I4"/>
<proteinExistence type="predicted"/>
<reference evidence="3" key="1">
    <citation type="submission" date="2017-01" db="EMBL/GenBank/DDBJ databases">
        <authorList>
            <person name="Varghese N."/>
            <person name="Submissions S."/>
        </authorList>
    </citation>
    <scope>NUCLEOTIDE SEQUENCE [LARGE SCALE GENOMIC DNA]</scope>
    <source>
        <strain evidence="3">ATCC 51758</strain>
    </source>
</reference>
<dbReference type="InterPro" id="IPR018968">
    <property type="entry name" value="Phasin"/>
</dbReference>
<accession>A0A1N6Q6I4</accession>
<protein>
    <submittedName>
        <fullName evidence="2">Phasin protein</fullName>
    </submittedName>
</protein>
<keyword evidence="3" id="KW-1185">Reference proteome</keyword>
<gene>
    <name evidence="2" type="ORF">SAMN05421829_102365</name>
</gene>